<dbReference type="PANTHER" id="PTHR34822">
    <property type="entry name" value="GRPB DOMAIN PROTEIN (AFU_ORTHOLOGUE AFUA_1G01530)"/>
    <property type="match status" value="1"/>
</dbReference>
<dbReference type="PANTHER" id="PTHR34822:SF1">
    <property type="entry name" value="GRPB FAMILY PROTEIN"/>
    <property type="match status" value="1"/>
</dbReference>
<dbReference type="Gene3D" id="3.30.460.10">
    <property type="entry name" value="Beta Polymerase, domain 2"/>
    <property type="match status" value="1"/>
</dbReference>
<dbReference type="RefSeq" id="WP_191192902.1">
    <property type="nucleotide sequence ID" value="NZ_JACXYZ010000001.1"/>
</dbReference>
<evidence type="ECO:0000313" key="2">
    <source>
        <dbReference type="Proteomes" id="UP000618818"/>
    </source>
</evidence>
<dbReference type="Proteomes" id="UP000618818">
    <property type="component" value="Unassembled WGS sequence"/>
</dbReference>
<protein>
    <submittedName>
        <fullName evidence="1">GrpB family protein</fullName>
    </submittedName>
</protein>
<keyword evidence="2" id="KW-1185">Reference proteome</keyword>
<sequence>MAEPRRIVIQPYSHQWPSEFEKVKVTLQEGLGDVAARIDHIGSTSVPGLAAKNIIDVQVSVPDLADRRLVAAFESLGAMATDITRDHVPPGDQREPSEWEKRYFRAPASWRPTHIHVRETGRANTRYALLFRDYLRHSPPAAAAYAQIKVTLSRLHPEDVDAYYAVQDPVCDLIMDAAEHWADGADWAP</sequence>
<reference evidence="1 2" key="1">
    <citation type="submission" date="2020-09" db="EMBL/GenBank/DDBJ databases">
        <title>novel species in genus Nocardioides.</title>
        <authorList>
            <person name="Zhang G."/>
        </authorList>
    </citation>
    <scope>NUCLEOTIDE SEQUENCE [LARGE SCALE GENOMIC DNA]</scope>
    <source>
        <strain evidence="1 2">KCTC 39551</strain>
    </source>
</reference>
<dbReference type="Pfam" id="PF04229">
    <property type="entry name" value="GrpB"/>
    <property type="match status" value="1"/>
</dbReference>
<evidence type="ECO:0000313" key="1">
    <source>
        <dbReference type="EMBL" id="MBD3922985.1"/>
    </source>
</evidence>
<dbReference type="EMBL" id="JACXYZ010000001">
    <property type="protein sequence ID" value="MBD3922985.1"/>
    <property type="molecule type" value="Genomic_DNA"/>
</dbReference>
<dbReference type="InterPro" id="IPR043519">
    <property type="entry name" value="NT_sf"/>
</dbReference>
<dbReference type="SUPFAM" id="SSF81301">
    <property type="entry name" value="Nucleotidyltransferase"/>
    <property type="match status" value="1"/>
</dbReference>
<proteinExistence type="predicted"/>
<name>A0ABR8N488_9ACTN</name>
<gene>
    <name evidence="1" type="ORF">IEZ26_00005</name>
</gene>
<dbReference type="InterPro" id="IPR007344">
    <property type="entry name" value="GrpB/CoaE"/>
</dbReference>
<comment type="caution">
    <text evidence="1">The sequence shown here is derived from an EMBL/GenBank/DDBJ whole genome shotgun (WGS) entry which is preliminary data.</text>
</comment>
<organism evidence="1 2">
    <name type="scientific">Nocardioides cavernae</name>
    <dbReference type="NCBI Taxonomy" id="1921566"/>
    <lineage>
        <taxon>Bacteria</taxon>
        <taxon>Bacillati</taxon>
        <taxon>Actinomycetota</taxon>
        <taxon>Actinomycetes</taxon>
        <taxon>Propionibacteriales</taxon>
        <taxon>Nocardioidaceae</taxon>
        <taxon>Nocardioides</taxon>
    </lineage>
</organism>
<accession>A0ABR8N488</accession>